<evidence type="ECO:0000313" key="2">
    <source>
        <dbReference type="Proteomes" id="UP000284706"/>
    </source>
</evidence>
<dbReference type="AlphaFoldDB" id="A0A409X009"/>
<keyword evidence="2" id="KW-1185">Reference proteome</keyword>
<evidence type="ECO:0000313" key="1">
    <source>
        <dbReference type="EMBL" id="PPQ84076.1"/>
    </source>
</evidence>
<comment type="caution">
    <text evidence="1">The sequence shown here is derived from an EMBL/GenBank/DDBJ whole genome shotgun (WGS) entry which is preliminary data.</text>
</comment>
<dbReference type="EMBL" id="NHYE01004531">
    <property type="protein sequence ID" value="PPQ84076.1"/>
    <property type="molecule type" value="Genomic_DNA"/>
</dbReference>
<dbReference type="InParanoid" id="A0A409X009"/>
<gene>
    <name evidence="1" type="ORF">CVT26_013157</name>
</gene>
<reference evidence="1 2" key="1">
    <citation type="journal article" date="2018" name="Evol. Lett.">
        <title>Horizontal gene cluster transfer increased hallucinogenic mushroom diversity.</title>
        <authorList>
            <person name="Reynolds H.T."/>
            <person name="Vijayakumar V."/>
            <person name="Gluck-Thaler E."/>
            <person name="Korotkin H.B."/>
            <person name="Matheny P.B."/>
            <person name="Slot J.C."/>
        </authorList>
    </citation>
    <scope>NUCLEOTIDE SEQUENCE [LARGE SCALE GENOMIC DNA]</scope>
    <source>
        <strain evidence="1 2">SRW20</strain>
    </source>
</reference>
<proteinExistence type="predicted"/>
<organism evidence="1 2">
    <name type="scientific">Gymnopilus dilepis</name>
    <dbReference type="NCBI Taxonomy" id="231916"/>
    <lineage>
        <taxon>Eukaryota</taxon>
        <taxon>Fungi</taxon>
        <taxon>Dikarya</taxon>
        <taxon>Basidiomycota</taxon>
        <taxon>Agaricomycotina</taxon>
        <taxon>Agaricomycetes</taxon>
        <taxon>Agaricomycetidae</taxon>
        <taxon>Agaricales</taxon>
        <taxon>Agaricineae</taxon>
        <taxon>Hymenogastraceae</taxon>
        <taxon>Gymnopilus</taxon>
    </lineage>
</organism>
<sequence length="92" mass="10305">MGNDLKSRLPRGALFPSSCIPGEAVEGEGLLIGRWRIIRELRFYVSIRRPSFEVLSLKSQLVVLFGSELGMRAPGPMSTYVVFRPTVSKHEN</sequence>
<dbReference type="Proteomes" id="UP000284706">
    <property type="component" value="Unassembled WGS sequence"/>
</dbReference>
<protein>
    <submittedName>
        <fullName evidence="1">Uncharacterized protein</fullName>
    </submittedName>
</protein>
<accession>A0A409X009</accession>
<name>A0A409X009_9AGAR</name>